<gene>
    <name evidence="6" type="ORF">ACFOWX_09185</name>
</gene>
<evidence type="ECO:0000259" key="5">
    <source>
        <dbReference type="PROSITE" id="PS50977"/>
    </source>
</evidence>
<comment type="caution">
    <text evidence="6">The sequence shown here is derived from an EMBL/GenBank/DDBJ whole genome shotgun (WGS) entry which is preliminary data.</text>
</comment>
<dbReference type="Proteomes" id="UP001595887">
    <property type="component" value="Unassembled WGS sequence"/>
</dbReference>
<dbReference type="RefSeq" id="WP_381423393.1">
    <property type="nucleotide sequence ID" value="NZ_JBHSDH010000013.1"/>
</dbReference>
<dbReference type="PROSITE" id="PS50977">
    <property type="entry name" value="HTH_TETR_2"/>
    <property type="match status" value="1"/>
</dbReference>
<evidence type="ECO:0000256" key="2">
    <source>
        <dbReference type="ARBA" id="ARBA00023125"/>
    </source>
</evidence>
<protein>
    <submittedName>
        <fullName evidence="6">TetR/AcrR family transcriptional regulator</fullName>
    </submittedName>
</protein>
<dbReference type="EMBL" id="JBHSDH010000013">
    <property type="protein sequence ID" value="MFC4292583.1"/>
    <property type="molecule type" value="Genomic_DNA"/>
</dbReference>
<dbReference type="Pfam" id="PF00440">
    <property type="entry name" value="TetR_N"/>
    <property type="match status" value="1"/>
</dbReference>
<feature type="DNA-binding region" description="H-T-H motif" evidence="4">
    <location>
        <begin position="43"/>
        <end position="62"/>
    </location>
</feature>
<keyword evidence="2 4" id="KW-0238">DNA-binding</keyword>
<name>A0ABV8RH67_9SPHN</name>
<reference evidence="7" key="1">
    <citation type="journal article" date="2019" name="Int. J. Syst. Evol. Microbiol.">
        <title>The Global Catalogue of Microorganisms (GCM) 10K type strain sequencing project: providing services to taxonomists for standard genome sequencing and annotation.</title>
        <authorList>
            <consortium name="The Broad Institute Genomics Platform"/>
            <consortium name="The Broad Institute Genome Sequencing Center for Infectious Disease"/>
            <person name="Wu L."/>
            <person name="Ma J."/>
        </authorList>
    </citation>
    <scope>NUCLEOTIDE SEQUENCE [LARGE SCALE GENOMIC DNA]</scope>
    <source>
        <strain evidence="7">CECT 8531</strain>
    </source>
</reference>
<dbReference type="PANTHER" id="PTHR30055:SF234">
    <property type="entry name" value="HTH-TYPE TRANSCRIPTIONAL REGULATOR BETI"/>
    <property type="match status" value="1"/>
</dbReference>
<organism evidence="6 7">
    <name type="scientific">Sphingorhabdus arenilitoris</name>
    <dbReference type="NCBI Taxonomy" id="1490041"/>
    <lineage>
        <taxon>Bacteria</taxon>
        <taxon>Pseudomonadati</taxon>
        <taxon>Pseudomonadota</taxon>
        <taxon>Alphaproteobacteria</taxon>
        <taxon>Sphingomonadales</taxon>
        <taxon>Sphingomonadaceae</taxon>
        <taxon>Sphingorhabdus</taxon>
    </lineage>
</organism>
<evidence type="ECO:0000313" key="7">
    <source>
        <dbReference type="Proteomes" id="UP001595887"/>
    </source>
</evidence>
<accession>A0ABV8RH67</accession>
<feature type="domain" description="HTH tetR-type" evidence="5">
    <location>
        <begin position="20"/>
        <end position="80"/>
    </location>
</feature>
<evidence type="ECO:0000256" key="3">
    <source>
        <dbReference type="ARBA" id="ARBA00023163"/>
    </source>
</evidence>
<dbReference type="InterPro" id="IPR001647">
    <property type="entry name" value="HTH_TetR"/>
</dbReference>
<dbReference type="InterPro" id="IPR036271">
    <property type="entry name" value="Tet_transcr_reg_TetR-rel_C_sf"/>
</dbReference>
<dbReference type="SUPFAM" id="SSF46689">
    <property type="entry name" value="Homeodomain-like"/>
    <property type="match status" value="1"/>
</dbReference>
<keyword evidence="3" id="KW-0804">Transcription</keyword>
<dbReference type="PANTHER" id="PTHR30055">
    <property type="entry name" value="HTH-TYPE TRANSCRIPTIONAL REGULATOR RUTR"/>
    <property type="match status" value="1"/>
</dbReference>
<evidence type="ECO:0000256" key="4">
    <source>
        <dbReference type="PROSITE-ProRule" id="PRU00335"/>
    </source>
</evidence>
<keyword evidence="7" id="KW-1185">Reference proteome</keyword>
<proteinExistence type="predicted"/>
<dbReference type="Gene3D" id="1.10.10.60">
    <property type="entry name" value="Homeodomain-like"/>
    <property type="match status" value="1"/>
</dbReference>
<evidence type="ECO:0000313" key="6">
    <source>
        <dbReference type="EMBL" id="MFC4292583.1"/>
    </source>
</evidence>
<sequence length="221" mass="24581">MDQLIANVVEDHLPPTRKGKATREKLLAAAAVIFGKLGYDAARISDIVKKAGISHGLFYRHFADKDAILLAVLERLNDGLRHTSGKAAGSADGDKRGITLELLEKRNILFFREYRENRLLLRVAREAAARNEDSGFREMWLKIRGRFTLRTQRLLDQLIQSGDIAAIPDTEMVAEGLSALTEQLAYVQIGLAAEDPDDAFVERLGKSCGLIWYRTIFGGAE</sequence>
<dbReference type="Gene3D" id="1.10.357.10">
    <property type="entry name" value="Tetracycline Repressor, domain 2"/>
    <property type="match status" value="1"/>
</dbReference>
<dbReference type="PRINTS" id="PR00455">
    <property type="entry name" value="HTHTETR"/>
</dbReference>
<evidence type="ECO:0000256" key="1">
    <source>
        <dbReference type="ARBA" id="ARBA00023015"/>
    </source>
</evidence>
<dbReference type="InterPro" id="IPR009057">
    <property type="entry name" value="Homeodomain-like_sf"/>
</dbReference>
<dbReference type="SUPFAM" id="SSF48498">
    <property type="entry name" value="Tetracyclin repressor-like, C-terminal domain"/>
    <property type="match status" value="1"/>
</dbReference>
<dbReference type="InterPro" id="IPR050109">
    <property type="entry name" value="HTH-type_TetR-like_transc_reg"/>
</dbReference>
<keyword evidence="1" id="KW-0805">Transcription regulation</keyword>